<evidence type="ECO:0000313" key="3">
    <source>
        <dbReference type="Proteomes" id="UP000281549"/>
    </source>
</evidence>
<dbReference type="EMBL" id="ML006064">
    <property type="protein sequence ID" value="RKP17036.1"/>
    <property type="molecule type" value="Genomic_DNA"/>
</dbReference>
<feature type="transmembrane region" description="Helical" evidence="1">
    <location>
        <begin position="285"/>
        <end position="304"/>
    </location>
</feature>
<keyword evidence="1" id="KW-1133">Transmembrane helix</keyword>
<proteinExistence type="predicted"/>
<name>A0A4P9YCM5_ROZAC</name>
<keyword evidence="1" id="KW-0472">Membrane</keyword>
<dbReference type="Proteomes" id="UP000281549">
    <property type="component" value="Unassembled WGS sequence"/>
</dbReference>
<feature type="transmembrane region" description="Helical" evidence="1">
    <location>
        <begin position="150"/>
        <end position="169"/>
    </location>
</feature>
<sequence length="364" mass="41039">MNSVYVFLIGFTHLLSITPGILHVIGVIRLIYSVITDPKKSTKPIYPHLLFGGIAAVVTHFYFTYASFKTVVMTNFDSGLIVDLSRNFNIFTNLECYILSNISYSITCFQSMIALGYTSVLYLMSTQNIIPDTKIRVALKNFFLADGKKLWLNVILMMFVSLSVQLLIVTETINKIYDSNTPFYISHYHCVYDLYNYRFKYILMSLQVIFFSGTLYCCISLFKIVIQVRKRSLSASAKSALKPQLMFRCLVIVVVNVLVGIPWFVDHAIATFAPGYSTFSVFPALPLLLSSLGLYALGIFGSAIDVSPHVPFLSSYLNQFYIYIDAMAKKYSLDSMSKTADIQSAKSEKVLRDSPIVSDNKLVK</sequence>
<keyword evidence="1" id="KW-0812">Transmembrane</keyword>
<feature type="transmembrane region" description="Helical" evidence="1">
    <location>
        <begin position="44"/>
        <end position="63"/>
    </location>
</feature>
<feature type="transmembrane region" description="Helical" evidence="1">
    <location>
        <begin position="201"/>
        <end position="225"/>
    </location>
</feature>
<dbReference type="AlphaFoldDB" id="A0A4P9YCM5"/>
<organism evidence="2 3">
    <name type="scientific">Rozella allomycis (strain CSF55)</name>
    <dbReference type="NCBI Taxonomy" id="988480"/>
    <lineage>
        <taxon>Eukaryota</taxon>
        <taxon>Fungi</taxon>
        <taxon>Fungi incertae sedis</taxon>
        <taxon>Cryptomycota</taxon>
        <taxon>Cryptomycota incertae sedis</taxon>
        <taxon>Rozella</taxon>
    </lineage>
</organism>
<evidence type="ECO:0000313" key="2">
    <source>
        <dbReference type="EMBL" id="RKP17036.1"/>
    </source>
</evidence>
<evidence type="ECO:0000256" key="1">
    <source>
        <dbReference type="SAM" id="Phobius"/>
    </source>
</evidence>
<protein>
    <submittedName>
        <fullName evidence="2">Uncharacterized protein</fullName>
    </submittedName>
</protein>
<accession>A0A4P9YCM5</accession>
<feature type="transmembrane region" description="Helical" evidence="1">
    <location>
        <begin position="6"/>
        <end position="32"/>
    </location>
</feature>
<reference evidence="3" key="1">
    <citation type="journal article" date="2018" name="Nat. Microbiol.">
        <title>Leveraging single-cell genomics to expand the fungal tree of life.</title>
        <authorList>
            <person name="Ahrendt S.R."/>
            <person name="Quandt C.A."/>
            <person name="Ciobanu D."/>
            <person name="Clum A."/>
            <person name="Salamov A."/>
            <person name="Andreopoulos B."/>
            <person name="Cheng J.F."/>
            <person name="Woyke T."/>
            <person name="Pelin A."/>
            <person name="Henrissat B."/>
            <person name="Reynolds N.K."/>
            <person name="Benny G.L."/>
            <person name="Smith M.E."/>
            <person name="James T.Y."/>
            <person name="Grigoriev I.V."/>
        </authorList>
    </citation>
    <scope>NUCLEOTIDE SEQUENCE [LARGE SCALE GENOMIC DNA]</scope>
    <source>
        <strain evidence="3">CSF55</strain>
    </source>
</reference>
<gene>
    <name evidence="2" type="ORF">ROZALSC1DRAFT_24613</name>
</gene>
<feature type="transmembrane region" description="Helical" evidence="1">
    <location>
        <begin position="245"/>
        <end position="265"/>
    </location>
</feature>
<feature type="transmembrane region" description="Helical" evidence="1">
    <location>
        <begin position="102"/>
        <end position="124"/>
    </location>
</feature>